<dbReference type="PANTHER" id="PTHR31589:SF24">
    <property type="entry name" value="OS07G0205500 PROTEIN"/>
    <property type="match status" value="1"/>
</dbReference>
<evidence type="ECO:0000259" key="1">
    <source>
        <dbReference type="PROSITE" id="PS52045"/>
    </source>
</evidence>
<reference evidence="2" key="1">
    <citation type="submission" date="2014-07" db="EMBL/GenBank/DDBJ databases">
        <title>Identification of a novel salt tolerance gene in wild soybean by whole-genome sequencing.</title>
        <authorList>
            <person name="Lam H.-M."/>
            <person name="Qi X."/>
            <person name="Li M.-W."/>
            <person name="Liu X."/>
            <person name="Xie M."/>
            <person name="Ni M."/>
            <person name="Xu X."/>
        </authorList>
    </citation>
    <scope>NUCLEOTIDE SEQUENCE [LARGE SCALE GENOMIC DNA]</scope>
    <source>
        <tissue evidence="2">Root</tissue>
    </source>
</reference>
<dbReference type="EMBL" id="QZWG01000005">
    <property type="protein sequence ID" value="RZC11689.1"/>
    <property type="molecule type" value="Genomic_DNA"/>
</dbReference>
<proteinExistence type="predicted"/>
<sequence length="172" mass="19336">MSFKATNDTWDVLYEVAGQVVRLKMKDLVFLKFDFQNSGVLGGFPPPVAAKNAFFPNQGVSQAKEEDVLRASSVKRYGRKKHRTIPKPRSIEPDLINQSGHQHAIAYVEGDKYYGAKTIISLWEPKIQQPNEFNLSQLWILGGSFDQDLNSIVAGRQSDAYQATSCYNFLCS</sequence>
<feature type="domain" description="Neprosin PEP catalytic" evidence="1">
    <location>
        <begin position="95"/>
        <end position="172"/>
    </location>
</feature>
<name>A0A0B2PK35_GLYSO</name>
<dbReference type="PROSITE" id="PS52045">
    <property type="entry name" value="NEPROSIN_PEP_CD"/>
    <property type="match status" value="1"/>
</dbReference>
<accession>A0A0B2PK35</accession>
<gene>
    <name evidence="3" type="ORF">D0Y65_011759</name>
    <name evidence="2" type="ORF">glysoja_048580</name>
</gene>
<evidence type="ECO:0000313" key="4">
    <source>
        <dbReference type="Proteomes" id="UP000289340"/>
    </source>
</evidence>
<dbReference type="EMBL" id="QZWG01000005">
    <property type="protein sequence ID" value="RZC11688.1"/>
    <property type="molecule type" value="Genomic_DNA"/>
</dbReference>
<dbReference type="EMBL" id="QZWG01000005">
    <property type="protein sequence ID" value="RZC11687.1"/>
    <property type="molecule type" value="Genomic_DNA"/>
</dbReference>
<dbReference type="InterPro" id="IPR025521">
    <property type="entry name" value="Neprosin_propep"/>
</dbReference>
<dbReference type="AlphaFoldDB" id="A0A0B2PK35"/>
<dbReference type="InterPro" id="IPR004314">
    <property type="entry name" value="Neprosin"/>
</dbReference>
<keyword evidence="4" id="KW-1185">Reference proteome</keyword>
<reference evidence="3 4" key="2">
    <citation type="submission" date="2018-09" db="EMBL/GenBank/DDBJ databases">
        <title>A high-quality reference genome of wild soybean provides a powerful tool to mine soybean genomes.</title>
        <authorList>
            <person name="Xie M."/>
            <person name="Chung C.Y.L."/>
            <person name="Li M.-W."/>
            <person name="Wong F.-L."/>
            <person name="Chan T.-F."/>
            <person name="Lam H.-M."/>
        </authorList>
    </citation>
    <scope>NUCLEOTIDE SEQUENCE [LARGE SCALE GENOMIC DNA]</scope>
    <source>
        <strain evidence="4">cv. W05</strain>
        <tissue evidence="3">Hypocotyl of etiolated seedlings</tissue>
    </source>
</reference>
<dbReference type="EMBL" id="QZWG01000005">
    <property type="protein sequence ID" value="RZC11690.1"/>
    <property type="molecule type" value="Genomic_DNA"/>
</dbReference>
<dbReference type="Proteomes" id="UP000289340">
    <property type="component" value="Chromosome 5"/>
</dbReference>
<organism evidence="2">
    <name type="scientific">Glycine soja</name>
    <name type="common">Wild soybean</name>
    <dbReference type="NCBI Taxonomy" id="3848"/>
    <lineage>
        <taxon>Eukaryota</taxon>
        <taxon>Viridiplantae</taxon>
        <taxon>Streptophyta</taxon>
        <taxon>Embryophyta</taxon>
        <taxon>Tracheophyta</taxon>
        <taxon>Spermatophyta</taxon>
        <taxon>Magnoliopsida</taxon>
        <taxon>eudicotyledons</taxon>
        <taxon>Gunneridae</taxon>
        <taxon>Pentapetalae</taxon>
        <taxon>rosids</taxon>
        <taxon>fabids</taxon>
        <taxon>Fabales</taxon>
        <taxon>Fabaceae</taxon>
        <taxon>Papilionoideae</taxon>
        <taxon>50 kb inversion clade</taxon>
        <taxon>NPAAA clade</taxon>
        <taxon>indigoferoid/millettioid clade</taxon>
        <taxon>Phaseoleae</taxon>
        <taxon>Glycine</taxon>
        <taxon>Glycine subgen. Soja</taxon>
    </lineage>
</organism>
<dbReference type="Pfam" id="PF14365">
    <property type="entry name" value="Neprosin_AP"/>
    <property type="match status" value="1"/>
</dbReference>
<dbReference type="EMBL" id="KN665089">
    <property type="protein sequence ID" value="KHN09731.1"/>
    <property type="molecule type" value="Genomic_DNA"/>
</dbReference>
<dbReference type="InterPro" id="IPR053168">
    <property type="entry name" value="Glutamic_endopeptidase"/>
</dbReference>
<dbReference type="Proteomes" id="UP000053555">
    <property type="component" value="Unassembled WGS sequence"/>
</dbReference>
<dbReference type="EMBL" id="QZWG01000005">
    <property type="protein sequence ID" value="RZC11691.1"/>
    <property type="molecule type" value="Genomic_DNA"/>
</dbReference>
<protein>
    <recommendedName>
        <fullName evidence="1">Neprosin PEP catalytic domain-containing protein</fullName>
    </recommendedName>
</protein>
<evidence type="ECO:0000313" key="3">
    <source>
        <dbReference type="EMBL" id="RZC11687.1"/>
    </source>
</evidence>
<dbReference type="PANTHER" id="PTHR31589">
    <property type="entry name" value="PROTEIN, PUTATIVE (DUF239)-RELATED-RELATED"/>
    <property type="match status" value="1"/>
</dbReference>
<evidence type="ECO:0000313" key="2">
    <source>
        <dbReference type="EMBL" id="KHN09731.1"/>
    </source>
</evidence>